<evidence type="ECO:0000256" key="3">
    <source>
        <dbReference type="ARBA" id="ARBA00022833"/>
    </source>
</evidence>
<accession>A0A481ZG11</accession>
<evidence type="ECO:0000256" key="1">
    <source>
        <dbReference type="ARBA" id="ARBA00022723"/>
    </source>
</evidence>
<evidence type="ECO:0000313" key="5">
    <source>
        <dbReference type="EMBL" id="QBK94012.1"/>
    </source>
</evidence>
<dbReference type="PROSITE" id="PS01360">
    <property type="entry name" value="ZF_MYND_1"/>
    <property type="match status" value="1"/>
</dbReference>
<sequence length="215" mass="24898">MEYKGHNVSATIPKVLYSAQLSITNYEGYKEDPTSFLQEHYVALSGFKYGLTGYSVLKISEIIKTYKSKDRIVRSKLIDIAKRMKLVSKNHFILLSMKDGHPHTIIFCPIITDDDVGTVNAMIRFNYSMFPRDHAPMEEEVPFIVDQLLENDLTTVPSGNYRKCERSGLDYPPCFTCFRTDKKVRRCGICRTVAYCSKECQKEDWKKHKKICKQK</sequence>
<keyword evidence="3" id="KW-0862">Zinc</keyword>
<reference evidence="5" key="1">
    <citation type="journal article" date="2019" name="MBio">
        <title>Virus Genomes from Deep Sea Sediments Expand the Ocean Megavirome and Support Independent Origins of Viral Gigantism.</title>
        <authorList>
            <person name="Backstrom D."/>
            <person name="Yutin N."/>
            <person name="Jorgensen S.L."/>
            <person name="Dharamshi J."/>
            <person name="Homa F."/>
            <person name="Zaremba-Niedwiedzka K."/>
            <person name="Spang A."/>
            <person name="Wolf Y.I."/>
            <person name="Koonin E.V."/>
            <person name="Ettema T.J."/>
        </authorList>
    </citation>
    <scope>NUCLEOTIDE SEQUENCE</scope>
</reference>
<dbReference type="SUPFAM" id="SSF144232">
    <property type="entry name" value="HIT/MYND zinc finger-like"/>
    <property type="match status" value="1"/>
</dbReference>
<dbReference type="InterPro" id="IPR002893">
    <property type="entry name" value="Znf_MYND"/>
</dbReference>
<evidence type="ECO:0000256" key="2">
    <source>
        <dbReference type="ARBA" id="ARBA00022771"/>
    </source>
</evidence>
<gene>
    <name evidence="5" type="ORF">LCPAC406_03260</name>
</gene>
<dbReference type="EMBL" id="MK500610">
    <property type="protein sequence ID" value="QBK94012.1"/>
    <property type="molecule type" value="Genomic_DNA"/>
</dbReference>
<keyword evidence="1" id="KW-0479">Metal-binding</keyword>
<name>A0A481ZG11_9VIRU</name>
<dbReference type="Pfam" id="PF01753">
    <property type="entry name" value="zf-MYND"/>
    <property type="match status" value="1"/>
</dbReference>
<keyword evidence="2" id="KW-0863">Zinc-finger</keyword>
<dbReference type="GO" id="GO:0008270">
    <property type="term" value="F:zinc ion binding"/>
    <property type="evidence" value="ECO:0007669"/>
    <property type="project" value="UniProtKB-KW"/>
</dbReference>
<proteinExistence type="predicted"/>
<protein>
    <submittedName>
        <fullName evidence="5">MYND finger protein</fullName>
    </submittedName>
</protein>
<organism evidence="5">
    <name type="scientific">Pithovirus LCPAC406</name>
    <dbReference type="NCBI Taxonomy" id="2506599"/>
    <lineage>
        <taxon>Viruses</taxon>
        <taxon>Pithoviruses</taxon>
    </lineage>
</organism>
<evidence type="ECO:0000259" key="4">
    <source>
        <dbReference type="PROSITE" id="PS50865"/>
    </source>
</evidence>
<dbReference type="Gene3D" id="6.10.140.2220">
    <property type="match status" value="1"/>
</dbReference>
<feature type="domain" description="MYND-type" evidence="4">
    <location>
        <begin position="174"/>
        <end position="212"/>
    </location>
</feature>
<dbReference type="PROSITE" id="PS50865">
    <property type="entry name" value="ZF_MYND_2"/>
    <property type="match status" value="1"/>
</dbReference>